<dbReference type="Proteomes" id="UP000002596">
    <property type="component" value="Chromosome"/>
</dbReference>
<accession>A1TR86</accession>
<gene>
    <name evidence="1" type="ordered locus">Aave_2906</name>
</gene>
<reference evidence="1 2" key="1">
    <citation type="submission" date="2006-12" db="EMBL/GenBank/DDBJ databases">
        <title>Complete sequence of Acidovorax avenae subsp. citrulli AAC00-1.</title>
        <authorList>
            <consortium name="US DOE Joint Genome Institute"/>
            <person name="Copeland A."/>
            <person name="Lucas S."/>
            <person name="Lapidus A."/>
            <person name="Barry K."/>
            <person name="Detter J.C."/>
            <person name="Glavina del Rio T."/>
            <person name="Dalin E."/>
            <person name="Tice H."/>
            <person name="Pitluck S."/>
            <person name="Kiss H."/>
            <person name="Brettin T."/>
            <person name="Bruce D."/>
            <person name="Han C."/>
            <person name="Tapia R."/>
            <person name="Gilna P."/>
            <person name="Schmutz J."/>
            <person name="Larimer F."/>
            <person name="Land M."/>
            <person name="Hauser L."/>
            <person name="Kyrpides N."/>
            <person name="Kim E."/>
            <person name="Stahl D."/>
            <person name="Richardson P."/>
        </authorList>
    </citation>
    <scope>NUCLEOTIDE SEQUENCE [LARGE SCALE GENOMIC DNA]</scope>
    <source>
        <strain evidence="1 2">AAC00-1</strain>
    </source>
</reference>
<evidence type="ECO:0000313" key="1">
    <source>
        <dbReference type="EMBL" id="ABM33474.1"/>
    </source>
</evidence>
<sequence length="108" mass="12120">MLRPKLRGGLANQFGDVLGDTRGLRDAVDDVRDHGAGDPQLIRYGGRRRVTHADLRLDLLWMHVCYPLNSTCLAAVRNLLCRVNYVNSTSQSQRGFCESKFVFWGALA</sequence>
<dbReference type="HOGENOM" id="CLU_2191211_0_0_4"/>
<dbReference type="EMBL" id="CP000512">
    <property type="protein sequence ID" value="ABM33474.1"/>
    <property type="molecule type" value="Genomic_DNA"/>
</dbReference>
<name>A1TR86_PARC0</name>
<evidence type="ECO:0000313" key="2">
    <source>
        <dbReference type="Proteomes" id="UP000002596"/>
    </source>
</evidence>
<proteinExistence type="predicted"/>
<dbReference type="STRING" id="397945.Aave_2906"/>
<dbReference type="AlphaFoldDB" id="A1TR86"/>
<dbReference type="KEGG" id="aav:Aave_2906"/>
<protein>
    <submittedName>
        <fullName evidence="1">Uncharacterized protein</fullName>
    </submittedName>
</protein>
<organism evidence="1 2">
    <name type="scientific">Paracidovorax citrulli (strain AAC00-1)</name>
    <name type="common">Acidovorax citrulli</name>
    <dbReference type="NCBI Taxonomy" id="397945"/>
    <lineage>
        <taxon>Bacteria</taxon>
        <taxon>Pseudomonadati</taxon>
        <taxon>Pseudomonadota</taxon>
        <taxon>Betaproteobacteria</taxon>
        <taxon>Burkholderiales</taxon>
        <taxon>Comamonadaceae</taxon>
        <taxon>Paracidovorax</taxon>
    </lineage>
</organism>